<keyword evidence="2" id="KW-1185">Reference proteome</keyword>
<organism evidence="1 2">
    <name type="scientific">Alkalitalea saponilacus</name>
    <dbReference type="NCBI Taxonomy" id="889453"/>
    <lineage>
        <taxon>Bacteria</taxon>
        <taxon>Pseudomonadati</taxon>
        <taxon>Bacteroidota</taxon>
        <taxon>Bacteroidia</taxon>
        <taxon>Marinilabiliales</taxon>
        <taxon>Marinilabiliaceae</taxon>
        <taxon>Alkalitalea</taxon>
    </lineage>
</organism>
<accession>A0A1T5D6P0</accession>
<protein>
    <submittedName>
        <fullName evidence="1">Uncharacterized protein</fullName>
    </submittedName>
</protein>
<proteinExistence type="predicted"/>
<dbReference type="Proteomes" id="UP000191055">
    <property type="component" value="Unassembled WGS sequence"/>
</dbReference>
<dbReference type="AlphaFoldDB" id="A0A1T5D6P0"/>
<dbReference type="EMBL" id="FUYV01000004">
    <property type="protein sequence ID" value="SKB67374.1"/>
    <property type="molecule type" value="Genomic_DNA"/>
</dbReference>
<dbReference type="STRING" id="889453.SAMN03080601_01002"/>
<evidence type="ECO:0000313" key="1">
    <source>
        <dbReference type="EMBL" id="SKB67374.1"/>
    </source>
</evidence>
<sequence length="55" mass="6308">MFCNTFTFVLNVWFSNSYIYCMNFASCNHTSCLVVVPKNISINGGIFVLTRITIY</sequence>
<name>A0A1T5D6P0_9BACT</name>
<evidence type="ECO:0000313" key="2">
    <source>
        <dbReference type="Proteomes" id="UP000191055"/>
    </source>
</evidence>
<gene>
    <name evidence="1" type="ORF">SAMN03080601_01002</name>
</gene>
<reference evidence="1 2" key="1">
    <citation type="submission" date="2017-02" db="EMBL/GenBank/DDBJ databases">
        <authorList>
            <person name="Peterson S.W."/>
        </authorList>
    </citation>
    <scope>NUCLEOTIDE SEQUENCE [LARGE SCALE GENOMIC DNA]</scope>
    <source>
        <strain evidence="1 2">DSM 24412</strain>
    </source>
</reference>